<evidence type="ECO:0000313" key="1">
    <source>
        <dbReference type="EMBL" id="SEC36450.1"/>
    </source>
</evidence>
<protein>
    <submittedName>
        <fullName evidence="1">Uncharacterized protein</fullName>
    </submittedName>
</protein>
<name>A0A1M6TZ18_9BRAD</name>
<dbReference type="OrthoDB" id="9969449at2"/>
<organism evidence="1 2">
    <name type="scientific">Bradyrhizobium lablabi</name>
    <dbReference type="NCBI Taxonomy" id="722472"/>
    <lineage>
        <taxon>Bacteria</taxon>
        <taxon>Pseudomonadati</taxon>
        <taxon>Pseudomonadota</taxon>
        <taxon>Alphaproteobacteria</taxon>
        <taxon>Hyphomicrobiales</taxon>
        <taxon>Nitrobacteraceae</taxon>
        <taxon>Bradyrhizobium</taxon>
    </lineage>
</organism>
<dbReference type="AlphaFoldDB" id="A0A1M6TZ18"/>
<reference evidence="1 2" key="1">
    <citation type="submission" date="2016-10" db="EMBL/GenBank/DDBJ databases">
        <authorList>
            <person name="de Groot N.N."/>
        </authorList>
    </citation>
    <scope>NUCLEOTIDE SEQUENCE [LARGE SCALE GENOMIC DNA]</scope>
    <source>
        <strain evidence="1 2">GAS522</strain>
    </source>
</reference>
<gene>
    <name evidence="1" type="ORF">SAMN05444171_1236</name>
</gene>
<dbReference type="EMBL" id="FNTI01000001">
    <property type="protein sequence ID" value="SEC36450.1"/>
    <property type="molecule type" value="Genomic_DNA"/>
</dbReference>
<evidence type="ECO:0000313" key="2">
    <source>
        <dbReference type="Proteomes" id="UP000183208"/>
    </source>
</evidence>
<accession>A0A1M6TZ18</accession>
<sequence>MTAASPLPMTPLGELPSFVKDVRAAGSPFPAVHYWVPERTGDAATDYERGRLHFGDAVAFSLRPNAPLFLAYVVVAMFANIGPMERGFLEAMIQAAQVGRAAPRLTDEEVAVIEVEPSDQARLREIEAEMAEALAARCWLPDLLFFTVFNHLGGAEGEFVGGSMTMFARTALNGKRN</sequence>
<dbReference type="RefSeq" id="WP_143039627.1">
    <property type="nucleotide sequence ID" value="NZ_FNTI01000001.1"/>
</dbReference>
<proteinExistence type="predicted"/>
<dbReference type="Proteomes" id="UP000183208">
    <property type="component" value="Unassembled WGS sequence"/>
</dbReference>